<accession>A0A7R8W7H3</accession>
<protein>
    <submittedName>
        <fullName evidence="1">Uncharacterized protein</fullName>
    </submittedName>
</protein>
<proteinExistence type="predicted"/>
<name>A0A7R8W7H3_9CRUS</name>
<reference evidence="1" key="1">
    <citation type="submission" date="2020-11" db="EMBL/GenBank/DDBJ databases">
        <authorList>
            <person name="Tran Van P."/>
        </authorList>
    </citation>
    <scope>NUCLEOTIDE SEQUENCE</scope>
</reference>
<gene>
    <name evidence="1" type="ORF">CTOB1V02_LOCUS4301</name>
</gene>
<dbReference type="AlphaFoldDB" id="A0A7R8W7H3"/>
<sequence length="92" mass="10329">MTPIDGVMYLFNSILLGEEPTIEDFILLIGTTVAFIAFVLWCCFPVVPKDLPPGCTDVSGIASNKYTTYKKTDSYHQTMSSYHQQPDPDRFS</sequence>
<evidence type="ECO:0000313" key="1">
    <source>
        <dbReference type="EMBL" id="CAD7226383.1"/>
    </source>
</evidence>
<dbReference type="EMBL" id="OB660816">
    <property type="protein sequence ID" value="CAD7226383.1"/>
    <property type="molecule type" value="Genomic_DNA"/>
</dbReference>
<organism evidence="1">
    <name type="scientific">Cyprideis torosa</name>
    <dbReference type="NCBI Taxonomy" id="163714"/>
    <lineage>
        <taxon>Eukaryota</taxon>
        <taxon>Metazoa</taxon>
        <taxon>Ecdysozoa</taxon>
        <taxon>Arthropoda</taxon>
        <taxon>Crustacea</taxon>
        <taxon>Oligostraca</taxon>
        <taxon>Ostracoda</taxon>
        <taxon>Podocopa</taxon>
        <taxon>Podocopida</taxon>
        <taxon>Cytherocopina</taxon>
        <taxon>Cytheroidea</taxon>
        <taxon>Cytherideidae</taxon>
        <taxon>Cyprideis</taxon>
    </lineage>
</organism>
<dbReference type="OrthoDB" id="6344485at2759"/>